<organism evidence="2 3">
    <name type="scientific">Wohlfahrtiimonas chitiniclastica</name>
    <dbReference type="NCBI Taxonomy" id="400946"/>
    <lineage>
        <taxon>Bacteria</taxon>
        <taxon>Pseudomonadati</taxon>
        <taxon>Pseudomonadota</taxon>
        <taxon>Gammaproteobacteria</taxon>
        <taxon>Cardiobacteriales</taxon>
        <taxon>Ignatzschineriaceae</taxon>
        <taxon>Wohlfahrtiimonas</taxon>
    </lineage>
</organism>
<dbReference type="InterPro" id="IPR006115">
    <property type="entry name" value="6PGDH_NADP-bd"/>
</dbReference>
<gene>
    <name evidence="2" type="ORF">J7561_00555</name>
</gene>
<dbReference type="GO" id="GO:0005737">
    <property type="term" value="C:cytoplasm"/>
    <property type="evidence" value="ECO:0007669"/>
    <property type="project" value="TreeGrafter"/>
</dbReference>
<evidence type="ECO:0000313" key="3">
    <source>
        <dbReference type="Proteomes" id="UP000680020"/>
    </source>
</evidence>
<dbReference type="GO" id="GO:0004029">
    <property type="term" value="F:aldehyde dehydrogenase (NAD+) activity"/>
    <property type="evidence" value="ECO:0007669"/>
    <property type="project" value="TreeGrafter"/>
</dbReference>
<dbReference type="Proteomes" id="UP000680020">
    <property type="component" value="Unassembled WGS sequence"/>
</dbReference>
<dbReference type="Pfam" id="PF03446">
    <property type="entry name" value="NAD_binding_2"/>
    <property type="match status" value="1"/>
</dbReference>
<dbReference type="Gene3D" id="3.40.50.720">
    <property type="entry name" value="NAD(P)-binding Rossmann-like Domain"/>
    <property type="match status" value="1"/>
</dbReference>
<dbReference type="InterPro" id="IPR036291">
    <property type="entry name" value="NAD(P)-bd_dom_sf"/>
</dbReference>
<dbReference type="GO" id="GO:0050661">
    <property type="term" value="F:NADP binding"/>
    <property type="evidence" value="ECO:0007669"/>
    <property type="project" value="InterPro"/>
</dbReference>
<evidence type="ECO:0000259" key="1">
    <source>
        <dbReference type="Pfam" id="PF03446"/>
    </source>
</evidence>
<dbReference type="PANTHER" id="PTHR48079">
    <property type="entry name" value="PROTEIN YEEZ"/>
    <property type="match status" value="1"/>
</dbReference>
<comment type="caution">
    <text evidence="2">The sequence shown here is derived from an EMBL/GenBank/DDBJ whole genome shotgun (WGS) entry which is preliminary data.</text>
</comment>
<proteinExistence type="predicted"/>
<dbReference type="EMBL" id="JAGIBU010000001">
    <property type="protein sequence ID" value="MBS7823692.1"/>
    <property type="molecule type" value="Genomic_DNA"/>
</dbReference>
<dbReference type="SUPFAM" id="SSF51735">
    <property type="entry name" value="NAD(P)-binding Rossmann-fold domains"/>
    <property type="match status" value="1"/>
</dbReference>
<dbReference type="InterPro" id="IPR051783">
    <property type="entry name" value="NAD(P)-dependent_oxidoreduct"/>
</dbReference>
<sequence>MKKISVVGLGWLGLPLAQSLLANGHQVQGSKSSSEGVENAQSEGVECQLFNTTLDFSLRNPKVKSLFSVDTLVLTLPPTGHHGHAKYPMIMAALAKTAEYCGAKQIIFTSSTSVYGQYMDVVNEFSMTLPITESAKAVLKAEQAILAAVKIPVTIVRLGGLLGGERTPMAWMARKDTFDRPHQCVNLVDRKDAVAAICAIIEAEPNRTIYNVVSPIHPTRYEYYTRIAVDHRLPLPTFTEEAHHGLMSKAPYVDGQRICQALPFNYQYSIYPA</sequence>
<accession>A0AB35BXT6</accession>
<dbReference type="AlphaFoldDB" id="A0AB35BXT6"/>
<evidence type="ECO:0000313" key="2">
    <source>
        <dbReference type="EMBL" id="MBS7823692.1"/>
    </source>
</evidence>
<feature type="domain" description="6-phosphogluconate dehydrogenase NADP-binding" evidence="1">
    <location>
        <begin position="3"/>
        <end position="47"/>
    </location>
</feature>
<protein>
    <submittedName>
        <fullName evidence="2">NAD(P)H-binding protein</fullName>
    </submittedName>
</protein>
<dbReference type="PANTHER" id="PTHR48079:SF6">
    <property type="entry name" value="NAD(P)-BINDING DOMAIN-CONTAINING PROTEIN-RELATED"/>
    <property type="match status" value="1"/>
</dbReference>
<name>A0AB35BXT6_9GAMM</name>
<dbReference type="RefSeq" id="WP_213403231.1">
    <property type="nucleotide sequence ID" value="NZ_JAGIBT010000001.1"/>
</dbReference>
<reference evidence="2" key="1">
    <citation type="submission" date="2021-03" db="EMBL/GenBank/DDBJ databases">
        <title>Identification and antibiotic profiling of Wohlfahrtiimonas chitiniclastica, an underestimated human pathogen.</title>
        <authorList>
            <person name="Kopf A."/>
            <person name="Bunk B."/>
            <person name="Coldewey S."/>
            <person name="Gunzer F."/>
            <person name="Riedel T."/>
            <person name="Schroettner P."/>
        </authorList>
    </citation>
    <scope>NUCLEOTIDE SEQUENCE</scope>
    <source>
        <strain evidence="2">DSM 100917</strain>
    </source>
</reference>